<dbReference type="SMART" id="SM00490">
    <property type="entry name" value="HELICc"/>
    <property type="match status" value="1"/>
</dbReference>
<evidence type="ECO:0000259" key="4">
    <source>
        <dbReference type="PROSITE" id="PS51194"/>
    </source>
</evidence>
<dbReference type="AlphaFoldDB" id="A0AAD1QWZ8"/>
<dbReference type="GO" id="GO:0006281">
    <property type="term" value="P:DNA repair"/>
    <property type="evidence" value="ECO:0007669"/>
    <property type="project" value="TreeGrafter"/>
</dbReference>
<keyword evidence="2" id="KW-0378">Hydrolase</keyword>
<evidence type="ECO:0000313" key="5">
    <source>
        <dbReference type="EMBL" id="CAH2218657.1"/>
    </source>
</evidence>
<name>A0AAD1QWZ8_PELCU</name>
<dbReference type="EMBL" id="OW240912">
    <property type="protein sequence ID" value="CAH2218657.1"/>
    <property type="molecule type" value="Genomic_DNA"/>
</dbReference>
<evidence type="ECO:0000256" key="3">
    <source>
        <dbReference type="ARBA" id="ARBA00022840"/>
    </source>
</evidence>
<dbReference type="GO" id="GO:0005524">
    <property type="term" value="F:ATP binding"/>
    <property type="evidence" value="ECO:0007669"/>
    <property type="project" value="UniProtKB-KW"/>
</dbReference>
<evidence type="ECO:0000313" key="6">
    <source>
        <dbReference type="Proteomes" id="UP001295444"/>
    </source>
</evidence>
<evidence type="ECO:0000256" key="1">
    <source>
        <dbReference type="ARBA" id="ARBA00022741"/>
    </source>
</evidence>
<accession>A0AAD1QWZ8</accession>
<dbReference type="InterPro" id="IPR001650">
    <property type="entry name" value="Helicase_C-like"/>
</dbReference>
<keyword evidence="3" id="KW-0067">ATP-binding</keyword>
<evidence type="ECO:0000256" key="2">
    <source>
        <dbReference type="ARBA" id="ARBA00022801"/>
    </source>
</evidence>
<dbReference type="GO" id="GO:0005634">
    <property type="term" value="C:nucleus"/>
    <property type="evidence" value="ECO:0007669"/>
    <property type="project" value="TreeGrafter"/>
</dbReference>
<dbReference type="GO" id="GO:0008094">
    <property type="term" value="F:ATP-dependent activity, acting on DNA"/>
    <property type="evidence" value="ECO:0007669"/>
    <property type="project" value="TreeGrafter"/>
</dbReference>
<dbReference type="GO" id="GO:0016787">
    <property type="term" value="F:hydrolase activity"/>
    <property type="evidence" value="ECO:0007669"/>
    <property type="project" value="UniProtKB-KW"/>
</dbReference>
<dbReference type="Pfam" id="PF00271">
    <property type="entry name" value="Helicase_C"/>
    <property type="match status" value="1"/>
</dbReference>
<protein>
    <submittedName>
        <fullName evidence="5">Transcription termination factor 2 isoform X1</fullName>
    </submittedName>
</protein>
<feature type="domain" description="Helicase C-terminal" evidence="4">
    <location>
        <begin position="6"/>
        <end position="162"/>
    </location>
</feature>
<dbReference type="InterPro" id="IPR050628">
    <property type="entry name" value="SNF2_RAD54_helicase_TF"/>
</dbReference>
<keyword evidence="6" id="KW-1185">Reference proteome</keyword>
<dbReference type="PANTHER" id="PTHR45626">
    <property type="entry name" value="TRANSCRIPTION TERMINATION FACTOR 2-RELATED"/>
    <property type="match status" value="1"/>
</dbReference>
<dbReference type="InterPro" id="IPR027417">
    <property type="entry name" value="P-loop_NTPase"/>
</dbReference>
<dbReference type="SUPFAM" id="SSF52540">
    <property type="entry name" value="P-loop containing nucleoside triphosphate hydrolases"/>
    <property type="match status" value="1"/>
</dbReference>
<dbReference type="InterPro" id="IPR049730">
    <property type="entry name" value="SNF2/RAD54-like_C"/>
</dbReference>
<dbReference type="CDD" id="cd18793">
    <property type="entry name" value="SF2_C_SNF"/>
    <property type="match status" value="1"/>
</dbReference>
<gene>
    <name evidence="5" type="ORF">PECUL_23A006316</name>
</gene>
<sequence length="167" mass="18428">MTFGIVLKSSVTRGPTVIVSQWTSMLKIVAGHLKTIHLSYATIDGSVNPKMRMDLVEEFNSNPRGPQVMLISLCAGGVGLNLIGGNHLFLLDMHWNPALEDQACDRIYRVGQHKNVVIHRFVCLGTVEEKISQLQEKKKELASKVLSGNGTNFTKLTLADLRLLFGV</sequence>
<proteinExistence type="predicted"/>
<dbReference type="Gene3D" id="3.40.50.300">
    <property type="entry name" value="P-loop containing nucleotide triphosphate hydrolases"/>
    <property type="match status" value="1"/>
</dbReference>
<dbReference type="PROSITE" id="PS51194">
    <property type="entry name" value="HELICASE_CTER"/>
    <property type="match status" value="1"/>
</dbReference>
<keyword evidence="1" id="KW-0547">Nucleotide-binding</keyword>
<reference evidence="5" key="1">
    <citation type="submission" date="2022-03" db="EMBL/GenBank/DDBJ databases">
        <authorList>
            <person name="Alioto T."/>
            <person name="Alioto T."/>
            <person name="Gomez Garrido J."/>
        </authorList>
    </citation>
    <scope>NUCLEOTIDE SEQUENCE</scope>
</reference>
<organism evidence="5 6">
    <name type="scientific">Pelobates cultripes</name>
    <name type="common">Western spadefoot toad</name>
    <dbReference type="NCBI Taxonomy" id="61616"/>
    <lineage>
        <taxon>Eukaryota</taxon>
        <taxon>Metazoa</taxon>
        <taxon>Chordata</taxon>
        <taxon>Craniata</taxon>
        <taxon>Vertebrata</taxon>
        <taxon>Euteleostomi</taxon>
        <taxon>Amphibia</taxon>
        <taxon>Batrachia</taxon>
        <taxon>Anura</taxon>
        <taxon>Pelobatoidea</taxon>
        <taxon>Pelobatidae</taxon>
        <taxon>Pelobates</taxon>
    </lineage>
</organism>
<dbReference type="PANTHER" id="PTHR45626:SF50">
    <property type="entry name" value="TRANSCRIPTION TERMINATION FACTOR 2"/>
    <property type="match status" value="1"/>
</dbReference>
<dbReference type="Proteomes" id="UP001295444">
    <property type="component" value="Chromosome 01"/>
</dbReference>